<comment type="cofactor">
    <cofactor evidence="2">
        <name>Ca(2+)</name>
        <dbReference type="ChEBI" id="CHEBI:29108"/>
    </cofactor>
</comment>
<feature type="binding site" evidence="15">
    <location>
        <position position="200"/>
    </location>
    <ligand>
        <name>a divalent metal cation</name>
        <dbReference type="ChEBI" id="CHEBI:60240"/>
    </ligand>
</feature>
<dbReference type="GO" id="GO:0004341">
    <property type="term" value="F:gluconolactonase activity"/>
    <property type="evidence" value="ECO:0007669"/>
    <property type="project" value="UniProtKB-EC"/>
</dbReference>
<dbReference type="PRINTS" id="PR01791">
    <property type="entry name" value="REGUCALCIN"/>
</dbReference>
<dbReference type="InterPro" id="IPR011042">
    <property type="entry name" value="6-blade_b-propeller_TolB-like"/>
</dbReference>
<keyword evidence="9" id="KW-0963">Cytoplasm</keyword>
<dbReference type="SUPFAM" id="SSF63829">
    <property type="entry name" value="Calcium-dependent phosphotriesterase"/>
    <property type="match status" value="1"/>
</dbReference>
<dbReference type="Gene3D" id="2.120.10.30">
    <property type="entry name" value="TolB, C-terminal domain"/>
    <property type="match status" value="1"/>
</dbReference>
<keyword evidence="11" id="KW-0378">Hydrolase</keyword>
<evidence type="ECO:0000259" key="16">
    <source>
        <dbReference type="Pfam" id="PF08450"/>
    </source>
</evidence>
<evidence type="ECO:0000256" key="10">
    <source>
        <dbReference type="ARBA" id="ARBA00022723"/>
    </source>
</evidence>
<dbReference type="GO" id="GO:0005509">
    <property type="term" value="F:calcium ion binding"/>
    <property type="evidence" value="ECO:0007669"/>
    <property type="project" value="InterPro"/>
</dbReference>
<feature type="binding site" evidence="15">
    <location>
        <position position="104"/>
    </location>
    <ligand>
        <name>substrate</name>
    </ligand>
</feature>
<dbReference type="RefSeq" id="WP_126160630.1">
    <property type="nucleotide sequence ID" value="NZ_RQPJ01000001.1"/>
</dbReference>
<comment type="catalytic activity">
    <reaction evidence="1">
        <text>D-glucono-1,5-lactone + H2O = D-gluconate + H(+)</text>
        <dbReference type="Rhea" id="RHEA:10440"/>
        <dbReference type="ChEBI" id="CHEBI:15377"/>
        <dbReference type="ChEBI" id="CHEBI:15378"/>
        <dbReference type="ChEBI" id="CHEBI:16217"/>
        <dbReference type="ChEBI" id="CHEBI:18391"/>
        <dbReference type="EC" id="3.1.1.17"/>
    </reaction>
</comment>
<keyword evidence="10 15" id="KW-0479">Metal-binding</keyword>
<dbReference type="GO" id="GO:0019853">
    <property type="term" value="P:L-ascorbic acid biosynthetic process"/>
    <property type="evidence" value="ECO:0007669"/>
    <property type="project" value="TreeGrafter"/>
</dbReference>
<feature type="active site" description="Proton donor/acceptor" evidence="14">
    <location>
        <position position="200"/>
    </location>
</feature>
<evidence type="ECO:0000256" key="14">
    <source>
        <dbReference type="PIRSR" id="PIRSR605511-1"/>
    </source>
</evidence>
<reference evidence="17 18" key="1">
    <citation type="submission" date="2018-11" db="EMBL/GenBank/DDBJ databases">
        <title>Arenibacter aquaticus sp.nov., a marine bacterium isolated from surface seawater in the South China Sea.</title>
        <authorList>
            <person name="Guo J."/>
            <person name="Sun J."/>
        </authorList>
    </citation>
    <scope>NUCLEOTIDE SEQUENCE [LARGE SCALE GENOMIC DNA]</scope>
    <source>
        <strain evidence="17 18">GUO666</strain>
    </source>
</reference>
<dbReference type="PRINTS" id="PR01790">
    <property type="entry name" value="SMP30FAMILY"/>
</dbReference>
<feature type="domain" description="SMP-30/Gluconolactonase/LRE-like region" evidence="16">
    <location>
        <begin position="17"/>
        <end position="260"/>
    </location>
</feature>
<keyword evidence="12" id="KW-0106">Calcium</keyword>
<dbReference type="EC" id="3.1.1.17" evidence="7"/>
<sequence>MIQTIHPEVVCELKSRLGEGPLWDDSRNLICWVDILSGHIHEWSPQKKSLNTLSLGQMIGAMALTDKGDYIAALKSGFGKIHPKTAELEMIIDPETHLPLNRFNDGKCDPAGRFWAGTMPIAEDSSSGSLYTLDASLNVTKKESDICVSNGLAWSLDRKMMYFIDSPTRKVVGYDYDHESGSLSNKRTVIDIAEADGFPDGMTIDDEGMLWVAHWGGWQVARYDPGTGKKLLSVSMPVSQVTSCAFGGADFKDLYVTSARKGLSEKELADQPLAGSLFVLRNTGYRGTAAFRFKQEN</sequence>
<keyword evidence="15" id="KW-0862">Zinc</keyword>
<dbReference type="EMBL" id="RQPJ01000001">
    <property type="protein sequence ID" value="RTE55327.1"/>
    <property type="molecule type" value="Genomic_DNA"/>
</dbReference>
<evidence type="ECO:0000256" key="8">
    <source>
        <dbReference type="ARBA" id="ARBA00016808"/>
    </source>
</evidence>
<dbReference type="FunFam" id="2.120.10.30:FF:000027">
    <property type="entry name" value="Regucalcin homologue"/>
    <property type="match status" value="1"/>
</dbReference>
<gene>
    <name evidence="17" type="ORF">EHW67_01800</name>
</gene>
<comment type="subcellular location">
    <subcellularLocation>
        <location evidence="5">Cytoplasm</location>
    </subcellularLocation>
</comment>
<name>A0A430K8G8_9FLAO</name>
<feature type="binding site" evidence="15">
    <location>
        <position position="150"/>
    </location>
    <ligand>
        <name>a divalent metal cation</name>
        <dbReference type="ChEBI" id="CHEBI:60240"/>
    </ligand>
</feature>
<evidence type="ECO:0000256" key="3">
    <source>
        <dbReference type="ARBA" id="ARBA00001936"/>
    </source>
</evidence>
<evidence type="ECO:0000313" key="18">
    <source>
        <dbReference type="Proteomes" id="UP000267585"/>
    </source>
</evidence>
<evidence type="ECO:0000256" key="12">
    <source>
        <dbReference type="ARBA" id="ARBA00022837"/>
    </source>
</evidence>
<dbReference type="Proteomes" id="UP000267585">
    <property type="component" value="Unassembled WGS sequence"/>
</dbReference>
<evidence type="ECO:0000256" key="15">
    <source>
        <dbReference type="PIRSR" id="PIRSR605511-2"/>
    </source>
</evidence>
<evidence type="ECO:0000256" key="5">
    <source>
        <dbReference type="ARBA" id="ARBA00004496"/>
    </source>
</evidence>
<dbReference type="GO" id="GO:0005737">
    <property type="term" value="C:cytoplasm"/>
    <property type="evidence" value="ECO:0007669"/>
    <property type="project" value="UniProtKB-SubCell"/>
</dbReference>
<keyword evidence="18" id="KW-1185">Reference proteome</keyword>
<protein>
    <recommendedName>
        <fullName evidence="8">Regucalcin</fullName>
        <ecNumber evidence="7">3.1.1.17</ecNumber>
    </recommendedName>
    <alternativeName>
        <fullName evidence="13">Gluconolactonase</fullName>
    </alternativeName>
</protein>
<evidence type="ECO:0000256" key="13">
    <source>
        <dbReference type="ARBA" id="ARBA00032464"/>
    </source>
</evidence>
<dbReference type="OrthoDB" id="2633250at2"/>
<dbReference type="PANTHER" id="PTHR10907">
    <property type="entry name" value="REGUCALCIN"/>
    <property type="match status" value="1"/>
</dbReference>
<evidence type="ECO:0000256" key="7">
    <source>
        <dbReference type="ARBA" id="ARBA00013227"/>
    </source>
</evidence>
<evidence type="ECO:0000313" key="17">
    <source>
        <dbReference type="EMBL" id="RTE55327.1"/>
    </source>
</evidence>
<dbReference type="InterPro" id="IPR008367">
    <property type="entry name" value="Regucalcin"/>
</dbReference>
<evidence type="ECO:0000256" key="9">
    <source>
        <dbReference type="ARBA" id="ARBA00022490"/>
    </source>
</evidence>
<dbReference type="PANTHER" id="PTHR10907:SF47">
    <property type="entry name" value="REGUCALCIN"/>
    <property type="match status" value="1"/>
</dbReference>
<dbReference type="InterPro" id="IPR005511">
    <property type="entry name" value="SMP-30"/>
</dbReference>
<organism evidence="17 18">
    <name type="scientific">Arenibacter aquaticus</name>
    <dbReference type="NCBI Taxonomy" id="2489054"/>
    <lineage>
        <taxon>Bacteria</taxon>
        <taxon>Pseudomonadati</taxon>
        <taxon>Bacteroidota</taxon>
        <taxon>Flavobacteriia</taxon>
        <taxon>Flavobacteriales</taxon>
        <taxon>Flavobacteriaceae</taxon>
        <taxon>Arenibacter</taxon>
    </lineage>
</organism>
<evidence type="ECO:0000256" key="2">
    <source>
        <dbReference type="ARBA" id="ARBA00001913"/>
    </source>
</evidence>
<comment type="caution">
    <text evidence="17">The sequence shown here is derived from an EMBL/GenBank/DDBJ whole genome shotgun (WGS) entry which is preliminary data.</text>
</comment>
<evidence type="ECO:0000256" key="11">
    <source>
        <dbReference type="ARBA" id="ARBA00022801"/>
    </source>
</evidence>
<evidence type="ECO:0000256" key="4">
    <source>
        <dbReference type="ARBA" id="ARBA00001946"/>
    </source>
</evidence>
<comment type="cofactor">
    <cofactor evidence="3">
        <name>Mn(2+)</name>
        <dbReference type="ChEBI" id="CHEBI:29035"/>
    </cofactor>
</comment>
<feature type="binding site" evidence="15">
    <location>
        <position position="19"/>
    </location>
    <ligand>
        <name>a divalent metal cation</name>
        <dbReference type="ChEBI" id="CHEBI:60240"/>
    </ligand>
</feature>
<dbReference type="InterPro" id="IPR013658">
    <property type="entry name" value="SGL"/>
</dbReference>
<comment type="similarity">
    <text evidence="6">Belongs to the SMP-30/CGR1 family.</text>
</comment>
<accession>A0A430K8G8</accession>
<dbReference type="AlphaFoldDB" id="A0A430K8G8"/>
<proteinExistence type="inferred from homology"/>
<feature type="binding site" evidence="15">
    <location>
        <position position="102"/>
    </location>
    <ligand>
        <name>substrate</name>
    </ligand>
</feature>
<comment type="cofactor">
    <cofactor evidence="4">
        <name>Mg(2+)</name>
        <dbReference type="ChEBI" id="CHEBI:18420"/>
    </cofactor>
</comment>
<dbReference type="GO" id="GO:0030234">
    <property type="term" value="F:enzyme regulator activity"/>
    <property type="evidence" value="ECO:0007669"/>
    <property type="project" value="InterPro"/>
</dbReference>
<comment type="cofactor">
    <cofactor evidence="15">
        <name>Zn(2+)</name>
        <dbReference type="ChEBI" id="CHEBI:29105"/>
    </cofactor>
    <text evidence="15">Binds 1 divalent metal cation per subunit.</text>
</comment>
<dbReference type="Pfam" id="PF08450">
    <property type="entry name" value="SGL"/>
    <property type="match status" value="1"/>
</dbReference>
<evidence type="ECO:0000256" key="6">
    <source>
        <dbReference type="ARBA" id="ARBA00008853"/>
    </source>
</evidence>
<evidence type="ECO:0000256" key="1">
    <source>
        <dbReference type="ARBA" id="ARBA00001589"/>
    </source>
</evidence>